<reference evidence="2 3" key="1">
    <citation type="journal article" date="2021" name="Hortic Res">
        <title>The domestication of Cucurbita argyrosperma as revealed by the genome of its wild relative.</title>
        <authorList>
            <person name="Barrera-Redondo J."/>
            <person name="Sanchez-de la Vega G."/>
            <person name="Aguirre-Liguori J.A."/>
            <person name="Castellanos-Morales G."/>
            <person name="Gutierrez-Guerrero Y.T."/>
            <person name="Aguirre-Dugua X."/>
            <person name="Aguirre-Planter E."/>
            <person name="Tenaillon M.I."/>
            <person name="Lira-Saade R."/>
            <person name="Eguiarte L.E."/>
        </authorList>
    </citation>
    <scope>NUCLEOTIDE SEQUENCE [LARGE SCALE GENOMIC DNA]</scope>
    <source>
        <strain evidence="2">JBR-2021</strain>
    </source>
</reference>
<feature type="region of interest" description="Disordered" evidence="1">
    <location>
        <begin position="139"/>
        <end position="158"/>
    </location>
</feature>
<gene>
    <name evidence="2" type="ORF">SDJN03_08548</name>
</gene>
<dbReference type="AlphaFoldDB" id="A0AAV6NM82"/>
<accession>A0AAV6NM82</accession>
<organism evidence="2 3">
    <name type="scientific">Cucurbita argyrosperma subsp. sororia</name>
    <dbReference type="NCBI Taxonomy" id="37648"/>
    <lineage>
        <taxon>Eukaryota</taxon>
        <taxon>Viridiplantae</taxon>
        <taxon>Streptophyta</taxon>
        <taxon>Embryophyta</taxon>
        <taxon>Tracheophyta</taxon>
        <taxon>Spermatophyta</taxon>
        <taxon>Magnoliopsida</taxon>
        <taxon>eudicotyledons</taxon>
        <taxon>Gunneridae</taxon>
        <taxon>Pentapetalae</taxon>
        <taxon>rosids</taxon>
        <taxon>fabids</taxon>
        <taxon>Cucurbitales</taxon>
        <taxon>Cucurbitaceae</taxon>
        <taxon>Cucurbiteae</taxon>
        <taxon>Cucurbita</taxon>
    </lineage>
</organism>
<evidence type="ECO:0000313" key="3">
    <source>
        <dbReference type="Proteomes" id="UP000685013"/>
    </source>
</evidence>
<dbReference type="EMBL" id="JAGKQH010000005">
    <property type="protein sequence ID" value="KAG6598770.1"/>
    <property type="molecule type" value="Genomic_DNA"/>
</dbReference>
<proteinExistence type="predicted"/>
<dbReference type="Pfam" id="PF07911">
    <property type="entry name" value="DUF1677"/>
    <property type="match status" value="1"/>
</dbReference>
<protein>
    <submittedName>
        <fullName evidence="2">Uncharacterized protein</fullName>
    </submittedName>
</protein>
<name>A0AAV6NM82_9ROSI</name>
<comment type="caution">
    <text evidence="2">The sequence shown here is derived from an EMBL/GenBank/DDBJ whole genome shotgun (WGS) entry which is preliminary data.</text>
</comment>
<evidence type="ECO:0000313" key="2">
    <source>
        <dbReference type="EMBL" id="KAG6598770.1"/>
    </source>
</evidence>
<dbReference type="InterPro" id="IPR012876">
    <property type="entry name" value="DUF1677_pln"/>
</dbReference>
<dbReference type="PANTHER" id="PTHR33108:SF51">
    <property type="entry name" value="DUF1677 FAMILY PROTEIN (DUF1677)"/>
    <property type="match status" value="1"/>
</dbReference>
<sequence length="180" mass="19984">MAPNRLETKVEVQKPSRLSMEGLQRTISDISSELTKTGLTEAEPLLPISEVEAATCECCGLSEECTAEYINRVRGEFMGKMVCGLCAEAVNEEMNKRGWKKEESLKEHMNACAKFNRFGRVYPVLYQAEAIKEILKKSSTRGKSISPRETPAGHRNGRIGRTSSCIPAITRDVCDPTLVK</sequence>
<keyword evidence="3" id="KW-1185">Reference proteome</keyword>
<dbReference type="PANTHER" id="PTHR33108">
    <property type="entry name" value="OS01G0745000 PROTEIN"/>
    <property type="match status" value="1"/>
</dbReference>
<dbReference type="Proteomes" id="UP000685013">
    <property type="component" value="Chromosome 5"/>
</dbReference>
<feature type="non-terminal residue" evidence="2">
    <location>
        <position position="1"/>
    </location>
</feature>
<evidence type="ECO:0000256" key="1">
    <source>
        <dbReference type="SAM" id="MobiDB-lite"/>
    </source>
</evidence>